<proteinExistence type="predicted"/>
<organism evidence="3 4">
    <name type="scientific">Sphingobacterium spiritivorum</name>
    <name type="common">Flavobacterium spiritivorum</name>
    <dbReference type="NCBI Taxonomy" id="258"/>
    <lineage>
        <taxon>Bacteria</taxon>
        <taxon>Pseudomonadati</taxon>
        <taxon>Bacteroidota</taxon>
        <taxon>Sphingobacteriia</taxon>
        <taxon>Sphingobacteriales</taxon>
        <taxon>Sphingobacteriaceae</taxon>
        <taxon>Sphingobacterium</taxon>
    </lineage>
</organism>
<dbReference type="Gene3D" id="3.55.50.30">
    <property type="match status" value="1"/>
</dbReference>
<dbReference type="FunFam" id="2.60.120.1440:FF:000001">
    <property type="entry name" value="Putative anti-sigma factor"/>
    <property type="match status" value="1"/>
</dbReference>
<evidence type="ECO:0000313" key="4">
    <source>
        <dbReference type="Proteomes" id="UP000254893"/>
    </source>
</evidence>
<dbReference type="PANTHER" id="PTHR30273">
    <property type="entry name" value="PERIPLASMIC SIGNAL SENSOR AND SIGMA FACTOR ACTIVATOR FECR-RELATED"/>
    <property type="match status" value="1"/>
</dbReference>
<name>A0A380BAI9_SPHSI</name>
<evidence type="ECO:0000259" key="2">
    <source>
        <dbReference type="Pfam" id="PF16344"/>
    </source>
</evidence>
<dbReference type="Proteomes" id="UP000254893">
    <property type="component" value="Unassembled WGS sequence"/>
</dbReference>
<reference evidence="3 4" key="1">
    <citation type="submission" date="2018-06" db="EMBL/GenBank/DDBJ databases">
        <authorList>
            <consortium name="Pathogen Informatics"/>
            <person name="Doyle S."/>
        </authorList>
    </citation>
    <scope>NUCLEOTIDE SEQUENCE [LARGE SCALE GENOMIC DNA]</scope>
    <source>
        <strain evidence="3 4">NCTC11388</strain>
    </source>
</reference>
<dbReference type="EMBL" id="UGYW01000001">
    <property type="protein sequence ID" value="SUI96742.1"/>
    <property type="molecule type" value="Genomic_DNA"/>
</dbReference>
<dbReference type="InterPro" id="IPR032508">
    <property type="entry name" value="FecR_C"/>
</dbReference>
<feature type="domain" description="FecR protein" evidence="1">
    <location>
        <begin position="182"/>
        <end position="276"/>
    </location>
</feature>
<dbReference type="PANTHER" id="PTHR30273:SF2">
    <property type="entry name" value="PROTEIN FECR"/>
    <property type="match status" value="1"/>
</dbReference>
<evidence type="ECO:0000313" key="3">
    <source>
        <dbReference type="EMBL" id="SUI96742.1"/>
    </source>
</evidence>
<dbReference type="AlphaFoldDB" id="A0A380BAI9"/>
<dbReference type="Pfam" id="PF16344">
    <property type="entry name" value="FecR_C"/>
    <property type="match status" value="1"/>
</dbReference>
<sequence>MTDEQIHDLFRKYYDKTASEKERQQLFHWFANQDNREKAEELLMLHYNEEFEAPDNNLPQIDPHAVIQYILATKPVSVSTSKKIRWIKPLSIAASILIVLGIYFFSQNHTPQPLITDATTYDIPAGGNKAILTLSDGNKVILDSLSEGTAIEEGNIRITKSKDGQVTYSVHSASTSRLSFNTIETPVGGFYQILLPDGTRVWLNALSSLKFPTSFTSGSRKVQLKGEAYFEVAKDKSKPFIVDVNDMQVTVLGTHFNINSYTPQSAIYTTVLEGAVAVSKSNLRKTVLPGQQLQYSGANMMQLENNVDLDQIMAWKDGYFTKKSISLNALMAEVARWYGVDIVYSEPIQAEFVMKLPKDISLKELITVLELTEEVKFDLNLKTLKVMKTKK</sequence>
<protein>
    <submittedName>
        <fullName evidence="3">Fec operon regulator FecR</fullName>
    </submittedName>
</protein>
<dbReference type="Gene3D" id="2.60.120.1440">
    <property type="match status" value="1"/>
</dbReference>
<accession>A0A380BAI9</accession>
<dbReference type="InterPro" id="IPR006860">
    <property type="entry name" value="FecR"/>
</dbReference>
<dbReference type="RefSeq" id="WP_115168697.1">
    <property type="nucleotide sequence ID" value="NZ_UGYW01000001.1"/>
</dbReference>
<gene>
    <name evidence="3" type="ORF">NCTC11388_00116</name>
</gene>
<evidence type="ECO:0000259" key="1">
    <source>
        <dbReference type="Pfam" id="PF04773"/>
    </source>
</evidence>
<feature type="domain" description="Protein FecR C-terminal" evidence="2">
    <location>
        <begin position="324"/>
        <end position="382"/>
    </location>
</feature>
<dbReference type="GO" id="GO:0016989">
    <property type="term" value="F:sigma factor antagonist activity"/>
    <property type="evidence" value="ECO:0007669"/>
    <property type="project" value="TreeGrafter"/>
</dbReference>
<dbReference type="InterPro" id="IPR012373">
    <property type="entry name" value="Ferrdict_sens_TM"/>
</dbReference>
<dbReference type="Pfam" id="PF04773">
    <property type="entry name" value="FecR"/>
    <property type="match status" value="1"/>
</dbReference>